<name>A0A432JKD0_9GAMM</name>
<reference evidence="2" key="1">
    <citation type="submission" date="2018-12" db="EMBL/GenBank/DDBJ databases">
        <authorList>
            <person name="Jadhav K."/>
            <person name="Kushwaha B."/>
            <person name="Jadhav I."/>
        </authorList>
    </citation>
    <scope>NUCLEOTIDE SEQUENCE [LARGE SCALE GENOMIC DNA]</scope>
    <source>
        <strain evidence="2">SBS 10</strain>
    </source>
</reference>
<feature type="domain" description="MmyB-like transcription regulator ligand binding" evidence="1">
    <location>
        <begin position="15"/>
        <end position="57"/>
    </location>
</feature>
<dbReference type="InterPro" id="IPR041413">
    <property type="entry name" value="MLTR_LBD"/>
</dbReference>
<dbReference type="AlphaFoldDB" id="A0A432JKD0"/>
<sequence length="96" mass="10941">MSGVDHEHARHPGLNRAATVIHGDLHARQGIERNSIHGLFLNPRMRSMLLDWEAHARLRRQPCPDLRQLRRGSLVQRVDRAAPGTKPRVRHVVGRA</sequence>
<evidence type="ECO:0000313" key="2">
    <source>
        <dbReference type="EMBL" id="RUA22754.1"/>
    </source>
</evidence>
<dbReference type="Pfam" id="PF17765">
    <property type="entry name" value="MLTR_LBD"/>
    <property type="match status" value="1"/>
</dbReference>
<accession>A0A432JKD0</accession>
<protein>
    <recommendedName>
        <fullName evidence="1">MmyB-like transcription regulator ligand binding domain-containing protein</fullName>
    </recommendedName>
</protein>
<proteinExistence type="predicted"/>
<gene>
    <name evidence="2" type="ORF">DSL92_03895</name>
</gene>
<dbReference type="EMBL" id="RXHI01000010">
    <property type="protein sequence ID" value="RUA22754.1"/>
    <property type="molecule type" value="Genomic_DNA"/>
</dbReference>
<comment type="caution">
    <text evidence="2">The sequence shown here is derived from an EMBL/GenBank/DDBJ whole genome shotgun (WGS) entry which is preliminary data.</text>
</comment>
<evidence type="ECO:0000259" key="1">
    <source>
        <dbReference type="Pfam" id="PF17765"/>
    </source>
</evidence>
<organism evidence="2">
    <name type="scientific">Billgrantia gudaonensis</name>
    <dbReference type="NCBI Taxonomy" id="376427"/>
    <lineage>
        <taxon>Bacteria</taxon>
        <taxon>Pseudomonadati</taxon>
        <taxon>Pseudomonadota</taxon>
        <taxon>Gammaproteobacteria</taxon>
        <taxon>Oceanospirillales</taxon>
        <taxon>Halomonadaceae</taxon>
        <taxon>Billgrantia</taxon>
    </lineage>
</organism>